<feature type="transmembrane region" description="Helical" evidence="1">
    <location>
        <begin position="132"/>
        <end position="152"/>
    </location>
</feature>
<dbReference type="EMBL" id="CP042436">
    <property type="protein sequence ID" value="QEC63676.1"/>
    <property type="molecule type" value="Genomic_DNA"/>
</dbReference>
<gene>
    <name evidence="2" type="ORF">FRZ54_14180</name>
</gene>
<dbReference type="KEGG" id="mgin:FRZ54_14180"/>
<dbReference type="OrthoDB" id="799270at2"/>
<name>A0A5B8UZD6_9SPHI</name>
<keyword evidence="1" id="KW-1133">Transmembrane helix</keyword>
<keyword evidence="3" id="KW-1185">Reference proteome</keyword>
<feature type="transmembrane region" description="Helical" evidence="1">
    <location>
        <begin position="97"/>
        <end position="120"/>
    </location>
</feature>
<reference evidence="2 3" key="1">
    <citation type="journal article" date="2017" name="Curr. Microbiol.">
        <title>Mucilaginibacter ginsenosidivorans sp. nov., Isolated from Soil of Ginseng Field.</title>
        <authorList>
            <person name="Kim M.M."/>
            <person name="Siddiqi M.Z."/>
            <person name="Im W.T."/>
        </authorList>
    </citation>
    <scope>NUCLEOTIDE SEQUENCE [LARGE SCALE GENOMIC DNA]</scope>
    <source>
        <strain evidence="2 3">Gsoil 3017</strain>
    </source>
</reference>
<dbReference type="AlphaFoldDB" id="A0A5B8UZD6"/>
<organism evidence="2 3">
    <name type="scientific">Mucilaginibacter ginsenosidivorans</name>
    <dbReference type="NCBI Taxonomy" id="398053"/>
    <lineage>
        <taxon>Bacteria</taxon>
        <taxon>Pseudomonadati</taxon>
        <taxon>Bacteroidota</taxon>
        <taxon>Sphingobacteriia</taxon>
        <taxon>Sphingobacteriales</taxon>
        <taxon>Sphingobacteriaceae</taxon>
        <taxon>Mucilaginibacter</taxon>
    </lineage>
</organism>
<sequence length="181" mass="21169">MNLDLFKLFWRHAYKGLIIYFSISLLLSYFVAWYWIVIFLIDVIISLFRFPERLKQIKKLKAKGLTQQDIINIEFTKKWGETRSYGIWRYCIRDGGIITGAGFSLASSLVFAVCFSSLFWKILSEPGSMFAYIGYSYLSGIITGIILFRILWVFKEKRFARLTDPLSTDFISNKISFDDLI</sequence>
<keyword evidence="1" id="KW-0472">Membrane</keyword>
<accession>A0A5B8UZD6</accession>
<protein>
    <submittedName>
        <fullName evidence="2">Uncharacterized protein</fullName>
    </submittedName>
</protein>
<proteinExistence type="predicted"/>
<dbReference type="Proteomes" id="UP000321479">
    <property type="component" value="Chromosome"/>
</dbReference>
<evidence type="ECO:0000313" key="3">
    <source>
        <dbReference type="Proteomes" id="UP000321479"/>
    </source>
</evidence>
<keyword evidence="1" id="KW-0812">Transmembrane</keyword>
<dbReference type="RefSeq" id="WP_147032250.1">
    <property type="nucleotide sequence ID" value="NZ_CP042436.1"/>
</dbReference>
<evidence type="ECO:0000313" key="2">
    <source>
        <dbReference type="EMBL" id="QEC63676.1"/>
    </source>
</evidence>
<feature type="transmembrane region" description="Helical" evidence="1">
    <location>
        <begin position="17"/>
        <end position="50"/>
    </location>
</feature>
<evidence type="ECO:0000256" key="1">
    <source>
        <dbReference type="SAM" id="Phobius"/>
    </source>
</evidence>